<evidence type="ECO:0000256" key="5">
    <source>
        <dbReference type="ARBA" id="ARBA00023004"/>
    </source>
</evidence>
<dbReference type="Gene3D" id="3.20.20.70">
    <property type="entry name" value="Aldolase class I"/>
    <property type="match status" value="1"/>
</dbReference>
<evidence type="ECO:0000256" key="3">
    <source>
        <dbReference type="ARBA" id="ARBA00022691"/>
    </source>
</evidence>
<feature type="binding site" evidence="8">
    <location>
        <position position="100"/>
    </location>
    <ligand>
        <name>[4Fe-4S] cluster</name>
        <dbReference type="ChEBI" id="CHEBI:49883"/>
        <label>2</label>
        <note>4Fe-4S-S-AdoMet</note>
    </ligand>
</feature>
<dbReference type="NCBIfam" id="TIGR00510">
    <property type="entry name" value="lipA"/>
    <property type="match status" value="1"/>
</dbReference>
<feature type="binding site" evidence="8">
    <location>
        <position position="97"/>
    </location>
    <ligand>
        <name>[4Fe-4S] cluster</name>
        <dbReference type="ChEBI" id="CHEBI:49883"/>
        <label>2</label>
        <note>4Fe-4S-S-AdoMet</note>
    </ligand>
</feature>
<dbReference type="GO" id="GO:0051539">
    <property type="term" value="F:4 iron, 4 sulfur cluster binding"/>
    <property type="evidence" value="ECO:0007669"/>
    <property type="project" value="UniProtKB-UniRule"/>
</dbReference>
<dbReference type="AlphaFoldDB" id="A0A520MXH8"/>
<keyword evidence="5 8" id="KW-0408">Iron</keyword>
<keyword evidence="4 8" id="KW-0479">Metal-binding</keyword>
<keyword evidence="2 8" id="KW-0808">Transferase</keyword>
<evidence type="ECO:0000256" key="4">
    <source>
        <dbReference type="ARBA" id="ARBA00022723"/>
    </source>
</evidence>
<feature type="binding site" evidence="8">
    <location>
        <position position="93"/>
    </location>
    <ligand>
        <name>[4Fe-4S] cluster</name>
        <dbReference type="ChEBI" id="CHEBI:49883"/>
        <label>2</label>
        <note>4Fe-4S-S-AdoMet</note>
    </ligand>
</feature>
<comment type="caution">
    <text evidence="10">The sequence shown here is derived from an EMBL/GenBank/DDBJ whole genome shotgun (WGS) entry which is preliminary data.</text>
</comment>
<comment type="catalytic activity">
    <reaction evidence="7 8">
        <text>[[Fe-S] cluster scaffold protein carrying a second [4Fe-4S](2+) cluster] + N(6)-octanoyl-L-lysyl-[protein] + 2 oxidized [2Fe-2S]-[ferredoxin] + 2 S-adenosyl-L-methionine + 4 H(+) = [[Fe-S] cluster scaffold protein] + N(6)-[(R)-dihydrolipoyl]-L-lysyl-[protein] + 4 Fe(3+) + 2 hydrogen sulfide + 2 5'-deoxyadenosine + 2 L-methionine + 2 reduced [2Fe-2S]-[ferredoxin]</text>
        <dbReference type="Rhea" id="RHEA:16585"/>
        <dbReference type="Rhea" id="RHEA-COMP:9928"/>
        <dbReference type="Rhea" id="RHEA-COMP:10000"/>
        <dbReference type="Rhea" id="RHEA-COMP:10001"/>
        <dbReference type="Rhea" id="RHEA-COMP:10475"/>
        <dbReference type="Rhea" id="RHEA-COMP:14568"/>
        <dbReference type="Rhea" id="RHEA-COMP:14569"/>
        <dbReference type="ChEBI" id="CHEBI:15378"/>
        <dbReference type="ChEBI" id="CHEBI:17319"/>
        <dbReference type="ChEBI" id="CHEBI:29034"/>
        <dbReference type="ChEBI" id="CHEBI:29919"/>
        <dbReference type="ChEBI" id="CHEBI:33722"/>
        <dbReference type="ChEBI" id="CHEBI:33737"/>
        <dbReference type="ChEBI" id="CHEBI:33738"/>
        <dbReference type="ChEBI" id="CHEBI:57844"/>
        <dbReference type="ChEBI" id="CHEBI:59789"/>
        <dbReference type="ChEBI" id="CHEBI:78809"/>
        <dbReference type="ChEBI" id="CHEBI:83100"/>
        <dbReference type="EC" id="2.8.1.8"/>
    </reaction>
</comment>
<keyword evidence="3 8" id="KW-0949">S-adenosyl-L-methionine</keyword>
<dbReference type="PANTHER" id="PTHR10949">
    <property type="entry name" value="LIPOYL SYNTHASE"/>
    <property type="match status" value="1"/>
</dbReference>
<evidence type="ECO:0000313" key="11">
    <source>
        <dbReference type="Proteomes" id="UP000315825"/>
    </source>
</evidence>
<protein>
    <recommendedName>
        <fullName evidence="8">Lipoyl synthase</fullName>
        <ecNumber evidence="8">2.8.1.8</ecNumber>
    </recommendedName>
    <alternativeName>
        <fullName evidence="8">Lip-syn</fullName>
        <shortName evidence="8">LS</shortName>
    </alternativeName>
    <alternativeName>
        <fullName evidence="8">Lipoate synthase</fullName>
    </alternativeName>
    <alternativeName>
        <fullName evidence="8">Lipoic acid synthase</fullName>
    </alternativeName>
    <alternativeName>
        <fullName evidence="8">Sulfur insertion protein LipA</fullName>
    </alternativeName>
</protein>
<keyword evidence="6 8" id="KW-0411">Iron-sulfur</keyword>
<dbReference type="InterPro" id="IPR007197">
    <property type="entry name" value="rSAM"/>
</dbReference>
<evidence type="ECO:0000256" key="7">
    <source>
        <dbReference type="ARBA" id="ARBA00047326"/>
    </source>
</evidence>
<comment type="function">
    <text evidence="8">Catalyzes the radical-mediated insertion of two sulfur atoms into the C-6 and C-8 positions of the octanoyl moiety bound to the lipoyl domains of lipoate-dependent enzymes, thereby converting the octanoylated domains into lipoylated derivatives.</text>
</comment>
<dbReference type="SMART" id="SM00729">
    <property type="entry name" value="Elp3"/>
    <property type="match status" value="1"/>
</dbReference>
<dbReference type="InterPro" id="IPR003698">
    <property type="entry name" value="Lipoyl_synth"/>
</dbReference>
<evidence type="ECO:0000256" key="1">
    <source>
        <dbReference type="ARBA" id="ARBA00022485"/>
    </source>
</evidence>
<feature type="domain" description="Radical SAM core" evidence="9">
    <location>
        <begin position="79"/>
        <end position="297"/>
    </location>
</feature>
<evidence type="ECO:0000256" key="6">
    <source>
        <dbReference type="ARBA" id="ARBA00023014"/>
    </source>
</evidence>
<dbReference type="InterPro" id="IPR058240">
    <property type="entry name" value="rSAM_sf"/>
</dbReference>
<dbReference type="EMBL" id="SHBE01000008">
    <property type="protein sequence ID" value="RZO25925.1"/>
    <property type="molecule type" value="Genomic_DNA"/>
</dbReference>
<dbReference type="SUPFAM" id="SSF102114">
    <property type="entry name" value="Radical SAM enzymes"/>
    <property type="match status" value="1"/>
</dbReference>
<dbReference type="GO" id="GO:0016992">
    <property type="term" value="F:lipoate synthase activity"/>
    <property type="evidence" value="ECO:0007669"/>
    <property type="project" value="UniProtKB-UniRule"/>
</dbReference>
<comment type="subcellular location">
    <subcellularLocation>
        <location evidence="8">Cytoplasm</location>
    </subcellularLocation>
</comment>
<dbReference type="PROSITE" id="PS51918">
    <property type="entry name" value="RADICAL_SAM"/>
    <property type="match status" value="1"/>
</dbReference>
<dbReference type="InterPro" id="IPR006638">
    <property type="entry name" value="Elp3/MiaA/NifB-like_rSAM"/>
</dbReference>
<dbReference type="NCBIfam" id="NF009544">
    <property type="entry name" value="PRK12928.1"/>
    <property type="match status" value="1"/>
</dbReference>
<feature type="binding site" evidence="8">
    <location>
        <position position="72"/>
    </location>
    <ligand>
        <name>[4Fe-4S] cluster</name>
        <dbReference type="ChEBI" id="CHEBI:49883"/>
        <label>1</label>
    </ligand>
</feature>
<keyword evidence="1 8" id="KW-0004">4Fe-4S</keyword>
<keyword evidence="8" id="KW-0963">Cytoplasm</keyword>
<feature type="binding site" evidence="8">
    <location>
        <position position="78"/>
    </location>
    <ligand>
        <name>[4Fe-4S] cluster</name>
        <dbReference type="ChEBI" id="CHEBI:49883"/>
        <label>1</label>
    </ligand>
</feature>
<dbReference type="NCBIfam" id="NF004019">
    <property type="entry name" value="PRK05481.1"/>
    <property type="match status" value="1"/>
</dbReference>
<comment type="cofactor">
    <cofactor evidence="8">
        <name>[4Fe-4S] cluster</name>
        <dbReference type="ChEBI" id="CHEBI:49883"/>
    </cofactor>
    <text evidence="8">Binds 2 [4Fe-4S] clusters per subunit. One cluster is coordinated with 3 cysteines and an exchangeable S-adenosyl-L-methionine.</text>
</comment>
<dbReference type="UniPathway" id="UPA00538">
    <property type="reaction ID" value="UER00593"/>
</dbReference>
<comment type="pathway">
    <text evidence="8">Protein modification; protein lipoylation via endogenous pathway; protein N(6)-(lipoyl)lysine from octanoyl-[acyl-carrier-protein]: step 2/2.</text>
</comment>
<dbReference type="Proteomes" id="UP000315825">
    <property type="component" value="Unassembled WGS sequence"/>
</dbReference>
<dbReference type="GO" id="GO:0009249">
    <property type="term" value="P:protein lipoylation"/>
    <property type="evidence" value="ECO:0007669"/>
    <property type="project" value="UniProtKB-UniRule"/>
</dbReference>
<dbReference type="Pfam" id="PF04055">
    <property type="entry name" value="Radical_SAM"/>
    <property type="match status" value="1"/>
</dbReference>
<dbReference type="CDD" id="cd01335">
    <property type="entry name" value="Radical_SAM"/>
    <property type="match status" value="1"/>
</dbReference>
<evidence type="ECO:0000259" key="9">
    <source>
        <dbReference type="PROSITE" id="PS51918"/>
    </source>
</evidence>
<comment type="similarity">
    <text evidence="8">Belongs to the radical SAM superfamily. Lipoyl synthase family.</text>
</comment>
<organism evidence="10 11">
    <name type="scientific">SAR86 cluster bacterium</name>
    <dbReference type="NCBI Taxonomy" id="2030880"/>
    <lineage>
        <taxon>Bacteria</taxon>
        <taxon>Pseudomonadati</taxon>
        <taxon>Pseudomonadota</taxon>
        <taxon>Gammaproteobacteria</taxon>
        <taxon>SAR86 cluster</taxon>
    </lineage>
</organism>
<evidence type="ECO:0000313" key="10">
    <source>
        <dbReference type="EMBL" id="RZO25925.1"/>
    </source>
</evidence>
<evidence type="ECO:0000256" key="8">
    <source>
        <dbReference type="HAMAP-Rule" id="MF_00206"/>
    </source>
</evidence>
<dbReference type="PIRSF" id="PIRSF005963">
    <property type="entry name" value="Lipoyl_synth"/>
    <property type="match status" value="1"/>
</dbReference>
<dbReference type="InterPro" id="IPR013785">
    <property type="entry name" value="Aldolase_TIM"/>
</dbReference>
<dbReference type="SFLD" id="SFLDS00029">
    <property type="entry name" value="Radical_SAM"/>
    <property type="match status" value="1"/>
</dbReference>
<name>A0A520MXH8_9GAMM</name>
<dbReference type="EC" id="2.8.1.8" evidence="8"/>
<feature type="binding site" evidence="8">
    <location>
        <position position="308"/>
    </location>
    <ligand>
        <name>[4Fe-4S] cluster</name>
        <dbReference type="ChEBI" id="CHEBI:49883"/>
        <label>1</label>
    </ligand>
</feature>
<dbReference type="GO" id="GO:0005737">
    <property type="term" value="C:cytoplasm"/>
    <property type="evidence" value="ECO:0007669"/>
    <property type="project" value="UniProtKB-SubCell"/>
</dbReference>
<gene>
    <name evidence="8 10" type="primary">lipA</name>
    <name evidence="10" type="ORF">EVA92_04210</name>
</gene>
<dbReference type="PANTHER" id="PTHR10949:SF0">
    <property type="entry name" value="LIPOYL SYNTHASE, MITOCHONDRIAL"/>
    <property type="match status" value="1"/>
</dbReference>
<sequence>MKDIIPTVKIVNHAGVRSIKDGMKSNSYSHIIRENKPRWIRISANQNNKSFELIKERTKNLQLSTVCEEAKCPNLSECWSRGTATFMVMGDTCTRACQFCSVNTGNPKGWLDKEEPNKIARTVKEMQIKYVVLTCVTRDDLEDGGAKHFADTVEAIKDTDKSVEVEVLTSDFNGDENAIRTIVNSPIKVFAQNIETVERLTHPIRDPRAGYKKTLDVLKKAKIFNEEMITKSSIILGLGETDDEIFKTFKDLREHNVDIVTLGQYLRPTLNHHPVARWVTPDEFEMYRVEGLKYGFLEVVSGPMVRSSYRAERALELNNAGL</sequence>
<dbReference type="SFLD" id="SFLDF00271">
    <property type="entry name" value="lipoyl_synthase"/>
    <property type="match status" value="1"/>
</dbReference>
<dbReference type="HAMAP" id="MF_00206">
    <property type="entry name" value="Lipoyl_synth"/>
    <property type="match status" value="1"/>
</dbReference>
<dbReference type="SFLD" id="SFLDG01058">
    <property type="entry name" value="lipoyl_synthase_like"/>
    <property type="match status" value="1"/>
</dbReference>
<feature type="binding site" evidence="8">
    <location>
        <position position="67"/>
    </location>
    <ligand>
        <name>[4Fe-4S] cluster</name>
        <dbReference type="ChEBI" id="CHEBI:49883"/>
        <label>1</label>
    </ligand>
</feature>
<accession>A0A520MXH8</accession>
<dbReference type="GO" id="GO:0046872">
    <property type="term" value="F:metal ion binding"/>
    <property type="evidence" value="ECO:0007669"/>
    <property type="project" value="UniProtKB-KW"/>
</dbReference>
<reference evidence="10 11" key="1">
    <citation type="submission" date="2019-02" db="EMBL/GenBank/DDBJ databases">
        <title>Prokaryotic population dynamics and viral predation in marine succession experiment using metagenomics: the confinement effect.</title>
        <authorList>
            <person name="Haro-Moreno J.M."/>
            <person name="Rodriguez-Valera F."/>
            <person name="Lopez-Perez M."/>
        </authorList>
    </citation>
    <scope>NUCLEOTIDE SEQUENCE [LARGE SCALE GENOMIC DNA]</scope>
    <source>
        <strain evidence="10">MED-G159</strain>
    </source>
</reference>
<evidence type="ECO:0000256" key="2">
    <source>
        <dbReference type="ARBA" id="ARBA00022679"/>
    </source>
</evidence>
<proteinExistence type="inferred from homology"/>